<dbReference type="OrthoDB" id="9815315at2"/>
<dbReference type="InterPro" id="IPR005624">
    <property type="entry name" value="PduO/GlcC-like"/>
</dbReference>
<comment type="similarity">
    <text evidence="1">Belongs to the UPF0303 family.</text>
</comment>
<dbReference type="PANTHER" id="PTHR28255">
    <property type="match status" value="1"/>
</dbReference>
<evidence type="ECO:0000313" key="3">
    <source>
        <dbReference type="Proteomes" id="UP000256838"/>
    </source>
</evidence>
<dbReference type="PIRSF" id="PIRSF008757">
    <property type="entry name" value="UCP008757"/>
    <property type="match status" value="1"/>
</dbReference>
<name>A0A3D8JR90_9BURK</name>
<dbReference type="AlphaFoldDB" id="A0A3D8JR90"/>
<protein>
    <recommendedName>
        <fullName evidence="1">UPF0303 protein DWV00_29065</fullName>
    </recommendedName>
</protein>
<dbReference type="InterPro" id="IPR010371">
    <property type="entry name" value="YBR137W-like"/>
</dbReference>
<gene>
    <name evidence="2" type="ORF">DWV00_29065</name>
</gene>
<dbReference type="EMBL" id="QRGA01000020">
    <property type="protein sequence ID" value="RDU95302.1"/>
    <property type="molecule type" value="Genomic_DNA"/>
</dbReference>
<comment type="caution">
    <text evidence="2">The sequence shown here is derived from an EMBL/GenBank/DDBJ whole genome shotgun (WGS) entry which is preliminary data.</text>
</comment>
<dbReference type="NCBIfam" id="NF002696">
    <property type="entry name" value="PRK02487.1-5"/>
    <property type="match status" value="1"/>
</dbReference>
<sequence>MNLEHDLQAIAHQERTLVFPRFDSARAWKIGTFLRELAIARNHVIAIDVRTFGLPLFFAAVDGTAPDNSAWVRRKSNVVAHFRRSSYAVGLRLQQTNATLVDKYGLPPAEYAAAGGSFPITLAGVGAIGSVTVSGLSQRADHELIVEALCAELEHDFAALALDKV</sequence>
<keyword evidence="3" id="KW-1185">Reference proteome</keyword>
<dbReference type="Proteomes" id="UP000256838">
    <property type="component" value="Unassembled WGS sequence"/>
</dbReference>
<accession>A0A3D8JR90</accession>
<dbReference type="InterPro" id="IPR038084">
    <property type="entry name" value="PduO/GlcC-like_sf"/>
</dbReference>
<evidence type="ECO:0000256" key="1">
    <source>
        <dbReference type="HAMAP-Rule" id="MF_00761"/>
    </source>
</evidence>
<dbReference type="RefSeq" id="WP_115537069.1">
    <property type="nucleotide sequence ID" value="NZ_QRGA01000020.1"/>
</dbReference>
<reference evidence="2 3" key="1">
    <citation type="submission" date="2018-08" db="EMBL/GenBank/DDBJ databases">
        <title>Paraburkholderia sp. DHOM06 isolated from forest soil.</title>
        <authorList>
            <person name="Gao Z.-H."/>
            <person name="Qiu L.-H."/>
        </authorList>
    </citation>
    <scope>NUCLEOTIDE SEQUENCE [LARGE SCALE GENOMIC DNA]</scope>
    <source>
        <strain evidence="2 3">DHOM06</strain>
    </source>
</reference>
<organism evidence="2 3">
    <name type="scientific">Trinickia dinghuensis</name>
    <dbReference type="NCBI Taxonomy" id="2291023"/>
    <lineage>
        <taxon>Bacteria</taxon>
        <taxon>Pseudomonadati</taxon>
        <taxon>Pseudomonadota</taxon>
        <taxon>Betaproteobacteria</taxon>
        <taxon>Burkholderiales</taxon>
        <taxon>Burkholderiaceae</taxon>
        <taxon>Trinickia</taxon>
    </lineage>
</organism>
<dbReference type="SUPFAM" id="SSF143744">
    <property type="entry name" value="GlcG-like"/>
    <property type="match status" value="1"/>
</dbReference>
<dbReference type="PANTHER" id="PTHR28255:SF1">
    <property type="entry name" value="UPF0303 PROTEIN YBR137W"/>
    <property type="match status" value="1"/>
</dbReference>
<dbReference type="Gene3D" id="3.30.450.150">
    <property type="entry name" value="Haem-degrading domain"/>
    <property type="match status" value="1"/>
</dbReference>
<dbReference type="Pfam" id="PF03928">
    <property type="entry name" value="HbpS-like"/>
    <property type="match status" value="1"/>
</dbReference>
<evidence type="ECO:0000313" key="2">
    <source>
        <dbReference type="EMBL" id="RDU95302.1"/>
    </source>
</evidence>
<dbReference type="HAMAP" id="MF_00761">
    <property type="entry name" value="UPF0303"/>
    <property type="match status" value="1"/>
</dbReference>
<proteinExistence type="inferred from homology"/>